<dbReference type="AlphaFoldDB" id="A0A3A6Q4I7"/>
<dbReference type="PANTHER" id="PTHR13696:SF99">
    <property type="entry name" value="COBYRINIC ACID AC-DIAMIDE SYNTHASE"/>
    <property type="match status" value="1"/>
</dbReference>
<dbReference type="PANTHER" id="PTHR13696">
    <property type="entry name" value="P-LOOP CONTAINING NUCLEOSIDE TRIPHOSPHATE HYDROLASE"/>
    <property type="match status" value="1"/>
</dbReference>
<evidence type="ECO:0000313" key="3">
    <source>
        <dbReference type="Proteomes" id="UP000281564"/>
    </source>
</evidence>
<dbReference type="Pfam" id="PF13614">
    <property type="entry name" value="AAA_31"/>
    <property type="match status" value="1"/>
</dbReference>
<dbReference type="RefSeq" id="WP_120086101.1">
    <property type="nucleotide sequence ID" value="NZ_QMDW01000027.1"/>
</dbReference>
<organism evidence="2 3">
    <name type="scientific">Halonotius pteroides</name>
    <dbReference type="NCBI Taxonomy" id="268735"/>
    <lineage>
        <taxon>Archaea</taxon>
        <taxon>Methanobacteriati</taxon>
        <taxon>Methanobacteriota</taxon>
        <taxon>Stenosarchaea group</taxon>
        <taxon>Halobacteria</taxon>
        <taxon>Halobacteriales</taxon>
        <taxon>Haloferacaceae</taxon>
        <taxon>Halonotius</taxon>
    </lineage>
</organism>
<accession>A0A3A6Q4I7</accession>
<dbReference type="InterPro" id="IPR025669">
    <property type="entry name" value="AAA_dom"/>
</dbReference>
<feature type="domain" description="AAA" evidence="1">
    <location>
        <begin position="6"/>
        <end position="194"/>
    </location>
</feature>
<proteinExistence type="predicted"/>
<dbReference type="Proteomes" id="UP000281564">
    <property type="component" value="Unassembled WGS sequence"/>
</dbReference>
<evidence type="ECO:0000313" key="2">
    <source>
        <dbReference type="EMBL" id="RJX48008.1"/>
    </source>
</evidence>
<gene>
    <name evidence="2" type="ORF">DP106_13395</name>
</gene>
<protein>
    <submittedName>
        <fullName evidence="2">ParA family protein</fullName>
    </submittedName>
</protein>
<dbReference type="InterPro" id="IPR050678">
    <property type="entry name" value="DNA_Partitioning_ATPase"/>
</dbReference>
<dbReference type="EMBL" id="QMDW01000027">
    <property type="protein sequence ID" value="RJX48008.1"/>
    <property type="molecule type" value="Genomic_DNA"/>
</dbReference>
<comment type="caution">
    <text evidence="2">The sequence shown here is derived from an EMBL/GenBank/DDBJ whole genome shotgun (WGS) entry which is preliminary data.</text>
</comment>
<keyword evidence="3" id="KW-1185">Reference proteome</keyword>
<evidence type="ECO:0000259" key="1">
    <source>
        <dbReference type="Pfam" id="PF13614"/>
    </source>
</evidence>
<dbReference type="Gene3D" id="3.40.50.300">
    <property type="entry name" value="P-loop containing nucleotide triphosphate hydrolases"/>
    <property type="match status" value="1"/>
</dbReference>
<dbReference type="OrthoDB" id="322322at2157"/>
<sequence>MTIRAAVFLDKGGTGKTTTTAHLGRALTELGHEGILIDLAGKQSDLAKQFGLYEPQQKAIENDEDFPNLSSVFDDDFGKLVKMNGADAILDRLIYETNEGMDLIPAHPGLDSVDGELNNVEDREDRYGRLKAFVDEYLEGRYDFILIDLPGLSRIVPYNGVWAAENIIAPVEMGSYEFGQLKQLAEDIDKYRSNWDIDAELTMVIPNKFERGTTLADDYMNRYQEEFNGAMAPNPVAKSQDIRNATEAGKTIFELEEPSATASRAKEAYLANARELVDRIGGKR</sequence>
<reference evidence="2 3" key="1">
    <citation type="submission" date="2018-06" db="EMBL/GenBank/DDBJ databases">
        <title>Halonotius sp. F13-13 a new haloarchaeeon isolated from a solar saltern from Isla Cristina, Huelva, Spain.</title>
        <authorList>
            <person name="Duran-Viseras A."/>
            <person name="Sanchez-Porro C."/>
            <person name="Ventosa A."/>
        </authorList>
    </citation>
    <scope>NUCLEOTIDE SEQUENCE [LARGE SCALE GENOMIC DNA]</scope>
    <source>
        <strain evidence="2 3">CECT 7525</strain>
    </source>
</reference>
<dbReference type="SUPFAM" id="SSF52540">
    <property type="entry name" value="P-loop containing nucleoside triphosphate hydrolases"/>
    <property type="match status" value="1"/>
</dbReference>
<name>A0A3A6Q4I7_9EURY</name>
<dbReference type="InterPro" id="IPR027417">
    <property type="entry name" value="P-loop_NTPase"/>
</dbReference>